<name>A0A382WPB9_9ZZZZ</name>
<dbReference type="Gene3D" id="3.40.190.10">
    <property type="entry name" value="Periplasmic binding protein-like II"/>
    <property type="match status" value="1"/>
</dbReference>
<feature type="domain" description="Solute-binding protein family 5" evidence="1">
    <location>
        <begin position="1"/>
        <end position="92"/>
    </location>
</feature>
<dbReference type="GO" id="GO:0015833">
    <property type="term" value="P:peptide transport"/>
    <property type="evidence" value="ECO:0007669"/>
    <property type="project" value="TreeGrafter"/>
</dbReference>
<accession>A0A382WPB9</accession>
<dbReference type="InterPro" id="IPR000914">
    <property type="entry name" value="SBP_5_dom"/>
</dbReference>
<evidence type="ECO:0000259" key="1">
    <source>
        <dbReference type="Pfam" id="PF00496"/>
    </source>
</evidence>
<reference evidence="2" key="1">
    <citation type="submission" date="2018-05" db="EMBL/GenBank/DDBJ databases">
        <authorList>
            <person name="Lanie J.A."/>
            <person name="Ng W.-L."/>
            <person name="Kazmierczak K.M."/>
            <person name="Andrzejewski T.M."/>
            <person name="Davidsen T.M."/>
            <person name="Wayne K.J."/>
            <person name="Tettelin H."/>
            <person name="Glass J.I."/>
            <person name="Rusch D."/>
            <person name="Podicherti R."/>
            <person name="Tsui H.-C.T."/>
            <person name="Winkler M.E."/>
        </authorList>
    </citation>
    <scope>NUCLEOTIDE SEQUENCE</scope>
</reference>
<dbReference type="PANTHER" id="PTHR30290:SF62">
    <property type="entry name" value="OLIGOPEPTIDE ABC TRANSPORTER, PERIPLASMIC OLIGOPEPTIDE-BINDING PROTEIN"/>
    <property type="match status" value="1"/>
</dbReference>
<dbReference type="Gene3D" id="3.10.105.10">
    <property type="entry name" value="Dipeptide-binding Protein, Domain 3"/>
    <property type="match status" value="1"/>
</dbReference>
<evidence type="ECO:0000313" key="2">
    <source>
        <dbReference type="EMBL" id="SVD60766.1"/>
    </source>
</evidence>
<dbReference type="EMBL" id="UINC01161522">
    <property type="protein sequence ID" value="SVD60766.1"/>
    <property type="molecule type" value="Genomic_DNA"/>
</dbReference>
<feature type="non-terminal residue" evidence="2">
    <location>
        <position position="276"/>
    </location>
</feature>
<dbReference type="AlphaFoldDB" id="A0A382WPB9"/>
<dbReference type="SUPFAM" id="SSF53850">
    <property type="entry name" value="Periplasmic binding protein-like II"/>
    <property type="match status" value="1"/>
</dbReference>
<proteinExistence type="predicted"/>
<dbReference type="PANTHER" id="PTHR30290">
    <property type="entry name" value="PERIPLASMIC BINDING COMPONENT OF ABC TRANSPORTER"/>
    <property type="match status" value="1"/>
</dbReference>
<dbReference type="GO" id="GO:1904680">
    <property type="term" value="F:peptide transmembrane transporter activity"/>
    <property type="evidence" value="ECO:0007669"/>
    <property type="project" value="TreeGrafter"/>
</dbReference>
<protein>
    <recommendedName>
        <fullName evidence="1">Solute-binding protein family 5 domain-containing protein</fullName>
    </recommendedName>
</protein>
<dbReference type="InterPro" id="IPR039424">
    <property type="entry name" value="SBP_5"/>
</dbReference>
<sequence length="276" mass="31019">WNDDYTQLTFTLRKGHKWSDGAPFTSADVKFWYDHLMFDTNIREKPYSYLLVAGERMTVDAIDDVTVRFNLPASKPGILAMFATSYCQGFAPKHLFSQYHPDTNSGADALAQSIGFENGYAVLQAYYGGSCWTDTPSPLLATPDKVANLPSAVYPALESFITIEDTTEGRVYAANPYFFMVDTAGNQLPYIDYQNERYINENEIRILKMVNGEVDYKAQSLTMEVVPQLLDGADSGGYSVDIRPGVEMGALSFNVTHEDEAYRGLFRDLRFRQAMS</sequence>
<dbReference type="Pfam" id="PF00496">
    <property type="entry name" value="SBP_bac_5"/>
    <property type="match status" value="1"/>
</dbReference>
<dbReference type="Gene3D" id="3.90.76.10">
    <property type="entry name" value="Dipeptide-binding Protein, Domain 1"/>
    <property type="match status" value="1"/>
</dbReference>
<gene>
    <name evidence="2" type="ORF">METZ01_LOCUS413620</name>
</gene>
<feature type="non-terminal residue" evidence="2">
    <location>
        <position position="1"/>
    </location>
</feature>
<organism evidence="2">
    <name type="scientific">marine metagenome</name>
    <dbReference type="NCBI Taxonomy" id="408172"/>
    <lineage>
        <taxon>unclassified sequences</taxon>
        <taxon>metagenomes</taxon>
        <taxon>ecological metagenomes</taxon>
    </lineage>
</organism>